<evidence type="ECO:0000256" key="1">
    <source>
        <dbReference type="ARBA" id="ARBA00002096"/>
    </source>
</evidence>
<feature type="transmembrane region" description="Helical" evidence="12">
    <location>
        <begin position="86"/>
        <end position="104"/>
    </location>
</feature>
<feature type="transmembrane region" description="Helical" evidence="12">
    <location>
        <begin position="7"/>
        <end position="33"/>
    </location>
</feature>
<evidence type="ECO:0000256" key="7">
    <source>
        <dbReference type="ARBA" id="ARBA00022691"/>
    </source>
</evidence>
<organism evidence="13 14">
    <name type="scientific">Candidatus Glassbacteria bacterium RIFCSPLOWO2_12_FULL_58_11</name>
    <dbReference type="NCBI Taxonomy" id="1817867"/>
    <lineage>
        <taxon>Bacteria</taxon>
        <taxon>Candidatus Glassiibacteriota</taxon>
    </lineage>
</organism>
<reference evidence="13 14" key="1">
    <citation type="journal article" date="2016" name="Nat. Commun.">
        <title>Thousands of microbial genomes shed light on interconnected biogeochemical processes in an aquifer system.</title>
        <authorList>
            <person name="Anantharaman K."/>
            <person name="Brown C.T."/>
            <person name="Hug L.A."/>
            <person name="Sharon I."/>
            <person name="Castelle C.J."/>
            <person name="Probst A.J."/>
            <person name="Thomas B.C."/>
            <person name="Singh A."/>
            <person name="Wilkins M.J."/>
            <person name="Karaoz U."/>
            <person name="Brodie E.L."/>
            <person name="Williams K.H."/>
            <person name="Hubbard S.S."/>
            <person name="Banfield J.F."/>
        </authorList>
    </citation>
    <scope>NUCLEOTIDE SEQUENCE [LARGE SCALE GENOMIC DNA]</scope>
</reference>
<dbReference type="GO" id="GO:0032259">
    <property type="term" value="P:methylation"/>
    <property type="evidence" value="ECO:0007669"/>
    <property type="project" value="UniProtKB-KW"/>
</dbReference>
<dbReference type="InterPro" id="IPR033580">
    <property type="entry name" value="Nurim-like"/>
</dbReference>
<keyword evidence="6" id="KW-0808">Transferase</keyword>
<evidence type="ECO:0000256" key="10">
    <source>
        <dbReference type="ARBA" id="ARBA00023136"/>
    </source>
</evidence>
<keyword evidence="10 12" id="KW-0472">Membrane</keyword>
<feature type="transmembrane region" description="Helical" evidence="12">
    <location>
        <begin position="124"/>
        <end position="148"/>
    </location>
</feature>
<dbReference type="GO" id="GO:0008168">
    <property type="term" value="F:methyltransferase activity"/>
    <property type="evidence" value="ECO:0007669"/>
    <property type="project" value="UniProtKB-KW"/>
</dbReference>
<evidence type="ECO:0000256" key="6">
    <source>
        <dbReference type="ARBA" id="ARBA00022679"/>
    </source>
</evidence>
<dbReference type="Proteomes" id="UP000179129">
    <property type="component" value="Unassembled WGS sequence"/>
</dbReference>
<dbReference type="Gene3D" id="1.20.120.1630">
    <property type="match status" value="1"/>
</dbReference>
<dbReference type="GO" id="GO:0016020">
    <property type="term" value="C:membrane"/>
    <property type="evidence" value="ECO:0007669"/>
    <property type="project" value="UniProtKB-SubCell"/>
</dbReference>
<evidence type="ECO:0000256" key="8">
    <source>
        <dbReference type="ARBA" id="ARBA00022692"/>
    </source>
</evidence>
<dbReference type="NCBIfam" id="NF045656">
    <property type="entry name" value="MeththiolMtaseMddA"/>
    <property type="match status" value="1"/>
</dbReference>
<comment type="function">
    <text evidence="1">Catalyzes the methylation of methanethiol (MeSH) to yield dimethylsulphide (DMS).</text>
</comment>
<dbReference type="PANTHER" id="PTHR31040:SF1">
    <property type="entry name" value="NURIM"/>
    <property type="match status" value="1"/>
</dbReference>
<name>A0A1F5YYV7_9BACT</name>
<dbReference type="InterPro" id="IPR054700">
    <property type="entry name" value="MddA"/>
</dbReference>
<comment type="catalytic activity">
    <reaction evidence="11">
        <text>methanethiol + S-adenosyl-L-methionine = dimethyl sulfide + S-adenosyl-L-homocysteine + H(+)</text>
        <dbReference type="Rhea" id="RHEA:50428"/>
        <dbReference type="ChEBI" id="CHEBI:15378"/>
        <dbReference type="ChEBI" id="CHEBI:16007"/>
        <dbReference type="ChEBI" id="CHEBI:17437"/>
        <dbReference type="ChEBI" id="CHEBI:57856"/>
        <dbReference type="ChEBI" id="CHEBI:59789"/>
        <dbReference type="EC" id="2.1.1.334"/>
    </reaction>
</comment>
<accession>A0A1F5YYV7</accession>
<evidence type="ECO:0000256" key="4">
    <source>
        <dbReference type="ARBA" id="ARBA00012149"/>
    </source>
</evidence>
<proteinExistence type="inferred from homology"/>
<dbReference type="AlphaFoldDB" id="A0A1F5YYV7"/>
<evidence type="ECO:0000313" key="14">
    <source>
        <dbReference type="Proteomes" id="UP000179129"/>
    </source>
</evidence>
<feature type="transmembrane region" description="Helical" evidence="12">
    <location>
        <begin position="194"/>
        <end position="213"/>
    </location>
</feature>
<evidence type="ECO:0000256" key="12">
    <source>
        <dbReference type="SAM" id="Phobius"/>
    </source>
</evidence>
<protein>
    <recommendedName>
        <fullName evidence="4">methanethiol S-methyltransferase</fullName>
        <ecNumber evidence="4">2.1.1.334</ecNumber>
    </recommendedName>
</protein>
<dbReference type="PANTHER" id="PTHR31040">
    <property type="entry name" value="NURIM"/>
    <property type="match status" value="1"/>
</dbReference>
<dbReference type="EC" id="2.1.1.334" evidence="4"/>
<evidence type="ECO:0000256" key="5">
    <source>
        <dbReference type="ARBA" id="ARBA00022603"/>
    </source>
</evidence>
<keyword evidence="7" id="KW-0949">S-adenosyl-L-methionine</keyword>
<evidence type="ECO:0000256" key="9">
    <source>
        <dbReference type="ARBA" id="ARBA00022989"/>
    </source>
</evidence>
<feature type="transmembrane region" description="Helical" evidence="12">
    <location>
        <begin position="45"/>
        <end position="65"/>
    </location>
</feature>
<comment type="caution">
    <text evidence="13">The sequence shown here is derived from an EMBL/GenBank/DDBJ whole genome shotgun (WGS) entry which is preliminary data.</text>
</comment>
<evidence type="ECO:0000256" key="11">
    <source>
        <dbReference type="ARBA" id="ARBA00048134"/>
    </source>
</evidence>
<evidence type="ECO:0000256" key="3">
    <source>
        <dbReference type="ARBA" id="ARBA00010631"/>
    </source>
</evidence>
<evidence type="ECO:0000256" key="2">
    <source>
        <dbReference type="ARBA" id="ARBA00004141"/>
    </source>
</evidence>
<comment type="similarity">
    <text evidence="3">Belongs to the nurim family.</text>
</comment>
<keyword evidence="9 12" id="KW-1133">Transmembrane helix</keyword>
<keyword evidence="8 12" id="KW-0812">Transmembrane</keyword>
<dbReference type="EMBL" id="MFIX01000056">
    <property type="protein sequence ID" value="OGG05390.1"/>
    <property type="molecule type" value="Genomic_DNA"/>
</dbReference>
<gene>
    <name evidence="13" type="ORF">A3F83_15440</name>
</gene>
<keyword evidence="5" id="KW-0489">Methyltransferase</keyword>
<comment type="subcellular location">
    <subcellularLocation>
        <location evidence="2">Membrane</location>
        <topology evidence="2">Multi-pass membrane protein</topology>
    </subcellularLocation>
</comment>
<dbReference type="STRING" id="1817867.A3F83_15440"/>
<sequence length="250" mass="29073">MSKSLAFLYGVICYAVFFFSFLYAIGFVGNLIVPRSIDSGPETSVVQSTIINLVLLGLFAIQHTIMARPVFKRWWTKIVPVPVERSTFVLAASLLLILLYWQWRPITTVIWSVEHPAGKALVNGLFWLGWLTVLLSTFMINHFDLFGLRQVYLHLRNQEFHHVKFTTAYLYRYVRHPIMLGFIIAFWATPHMTSGHLLFAIATTAYILVGIQFEEHDLHNFLGKDYEDYRRRVPMLIPFLRKRYTPGNNT</sequence>
<evidence type="ECO:0000313" key="13">
    <source>
        <dbReference type="EMBL" id="OGG05390.1"/>
    </source>
</evidence>
<feature type="transmembrane region" description="Helical" evidence="12">
    <location>
        <begin position="169"/>
        <end position="188"/>
    </location>
</feature>